<accession>A0A1F7VCA1</accession>
<evidence type="ECO:0000256" key="9">
    <source>
        <dbReference type="PIRSR" id="PIRSR000130-4"/>
    </source>
</evidence>
<keyword evidence="4" id="KW-0677">Repeat</keyword>
<evidence type="ECO:0000259" key="11">
    <source>
        <dbReference type="PROSITE" id="PS51371"/>
    </source>
</evidence>
<proteinExistence type="predicted"/>
<evidence type="ECO:0000313" key="13">
    <source>
        <dbReference type="Proteomes" id="UP000176593"/>
    </source>
</evidence>
<dbReference type="NCBIfam" id="NF005869">
    <property type="entry name" value="PRK07807.1"/>
    <property type="match status" value="1"/>
</dbReference>
<feature type="binding site" evidence="8">
    <location>
        <begin position="246"/>
        <end position="248"/>
    </location>
    <ligand>
        <name>NAD(+)</name>
        <dbReference type="ChEBI" id="CHEBI:57540"/>
    </ligand>
</feature>
<feature type="binding site" evidence="8">
    <location>
        <begin position="297"/>
        <end position="299"/>
    </location>
    <ligand>
        <name>NAD(+)</name>
        <dbReference type="ChEBI" id="CHEBI:57540"/>
    </ligand>
</feature>
<evidence type="ECO:0000313" key="12">
    <source>
        <dbReference type="EMBL" id="OGL88053.1"/>
    </source>
</evidence>
<dbReference type="GO" id="GO:0006166">
    <property type="term" value="P:purine ribonucleoside salvage"/>
    <property type="evidence" value="ECO:0007669"/>
    <property type="project" value="UniProtKB-KW"/>
</dbReference>
<feature type="binding site" description="in other chain" evidence="9">
    <location>
        <position position="304"/>
    </location>
    <ligand>
        <name>K(+)</name>
        <dbReference type="ChEBI" id="CHEBI:29103"/>
        <note>ligand shared between two tetrameric partners</note>
    </ligand>
</feature>
<dbReference type="GO" id="GO:0005829">
    <property type="term" value="C:cytosol"/>
    <property type="evidence" value="ECO:0007669"/>
    <property type="project" value="TreeGrafter"/>
</dbReference>
<dbReference type="PIRSF" id="PIRSF000130">
    <property type="entry name" value="IMPDH"/>
    <property type="match status" value="1"/>
</dbReference>
<dbReference type="Proteomes" id="UP000176593">
    <property type="component" value="Unassembled WGS sequence"/>
</dbReference>
<dbReference type="Pfam" id="PF00571">
    <property type="entry name" value="CBS"/>
    <property type="match status" value="2"/>
</dbReference>
<feature type="binding site" description="in other chain" evidence="9">
    <location>
        <position position="299"/>
    </location>
    <ligand>
        <name>K(+)</name>
        <dbReference type="ChEBI" id="CHEBI:29103"/>
        <note>ligand shared between two tetrameric partners</note>
    </ligand>
</feature>
<dbReference type="GO" id="GO:0006164">
    <property type="term" value="P:purine nucleotide biosynthetic process"/>
    <property type="evidence" value="ECO:0007669"/>
    <property type="project" value="InterPro"/>
</dbReference>
<gene>
    <name evidence="12" type="ORF">A3I41_03020</name>
</gene>
<dbReference type="FunFam" id="3.20.20.70:FF:000424">
    <property type="entry name" value="Inosine-5'-monophosphate dehydrogenase 2"/>
    <property type="match status" value="1"/>
</dbReference>
<dbReference type="InterPro" id="IPR005991">
    <property type="entry name" value="GUAB1"/>
</dbReference>
<comment type="caution">
    <text evidence="12">The sequence shown here is derived from an EMBL/GenBank/DDBJ whole genome shotgun (WGS) entry which is preliminary data.</text>
</comment>
<dbReference type="InterPro" id="IPR046342">
    <property type="entry name" value="CBS_dom_sf"/>
</dbReference>
<dbReference type="SUPFAM" id="SSF51412">
    <property type="entry name" value="Inosine monophosphate dehydrogenase (IMPDH)"/>
    <property type="match status" value="1"/>
</dbReference>
<evidence type="ECO:0000256" key="2">
    <source>
        <dbReference type="ARBA" id="ARBA00015800"/>
    </source>
</evidence>
<dbReference type="EC" id="1.7.1.7" evidence="1"/>
<protein>
    <recommendedName>
        <fullName evidence="2">GMP reductase</fullName>
        <ecNumber evidence="1">1.7.1.7</ecNumber>
    </recommendedName>
</protein>
<evidence type="ECO:0000256" key="10">
    <source>
        <dbReference type="PROSITE-ProRule" id="PRU00703"/>
    </source>
</evidence>
<organism evidence="12 13">
    <name type="scientific">Candidatus Uhrbacteria bacterium RIFCSPLOWO2_02_FULL_48_18</name>
    <dbReference type="NCBI Taxonomy" id="1802408"/>
    <lineage>
        <taxon>Bacteria</taxon>
        <taxon>Candidatus Uhriibacteriota</taxon>
    </lineage>
</organism>
<reference evidence="12 13" key="1">
    <citation type="journal article" date="2016" name="Nat. Commun.">
        <title>Thousands of microbial genomes shed light on interconnected biogeochemical processes in an aquifer system.</title>
        <authorList>
            <person name="Anantharaman K."/>
            <person name="Brown C.T."/>
            <person name="Hug L.A."/>
            <person name="Sharon I."/>
            <person name="Castelle C.J."/>
            <person name="Probst A.J."/>
            <person name="Thomas B.C."/>
            <person name="Singh A."/>
            <person name="Wilkins M.J."/>
            <person name="Karaoz U."/>
            <person name="Brodie E.L."/>
            <person name="Williams K.H."/>
            <person name="Hubbard S.S."/>
            <person name="Banfield J.F."/>
        </authorList>
    </citation>
    <scope>NUCLEOTIDE SEQUENCE [LARGE SCALE GENOMIC DNA]</scope>
</reference>
<dbReference type="AlphaFoldDB" id="A0A1F7VCA1"/>
<sequence>MHFLHPLDAEKELTYQDVFLMPQFSDIVSRMNVDLSPQDGTGMTLPIVVSNMTAVAGKRMSEAVTRRGGLVVLTQDMSLERIEEIVKATKVCHPVFETPIVLDEQESVQTALNLINKRAHRAVIIVDKQNKPVGIFTEKDAYRRDRYNRLVDVMTRDLITVPSTQTPKEIFQTLHDRRLSIAPVVNLDGTLAGVMTKKGCVRAVQYKPALNSSGNLLTAVAVRIRFGLDETLDRLNQIGVDMIVLDTAHGHQKMMIDAVKKARSLVGPSKPIMAGNIVGEAAAKDLIDAGATHLKVGVGPGGACKTRMTTGVGRPQFSAVSEVAKYARAHGAFVCADGGVKHPRDVALALAAGAHSVMIGTWFAGTYESPADVQFDENGRMYKEQFGMASRRAVTNRTENTDPFEQAQKEFFEEGVSQTRMYLNPGQESVEDIIDEITAGVRSACTYSGARNLDEFHEKAIVGVQTASGYEEGKPVTKSWT</sequence>
<feature type="domain" description="CBS" evidence="11">
    <location>
        <begin position="95"/>
        <end position="153"/>
    </location>
</feature>
<dbReference type="PANTHER" id="PTHR43170:SF5">
    <property type="entry name" value="GMP REDUCTASE"/>
    <property type="match status" value="1"/>
</dbReference>
<dbReference type="InterPro" id="IPR013785">
    <property type="entry name" value="Aldolase_TIM"/>
</dbReference>
<dbReference type="InterPro" id="IPR050139">
    <property type="entry name" value="GMP_reductase"/>
</dbReference>
<dbReference type="SMART" id="SM01240">
    <property type="entry name" value="IMPDH"/>
    <property type="match status" value="1"/>
</dbReference>
<evidence type="ECO:0000256" key="5">
    <source>
        <dbReference type="ARBA" id="ARBA00022857"/>
    </source>
</evidence>
<dbReference type="PROSITE" id="PS51371">
    <property type="entry name" value="CBS"/>
    <property type="match status" value="2"/>
</dbReference>
<dbReference type="InterPro" id="IPR005990">
    <property type="entry name" value="IMP_DH"/>
</dbReference>
<name>A0A1F7VCA1_9BACT</name>
<dbReference type="GO" id="GO:0003938">
    <property type="term" value="F:IMP dehydrogenase activity"/>
    <property type="evidence" value="ECO:0007669"/>
    <property type="project" value="InterPro"/>
</dbReference>
<dbReference type="Pfam" id="PF00478">
    <property type="entry name" value="IMPDH"/>
    <property type="match status" value="1"/>
</dbReference>
<evidence type="ECO:0000256" key="7">
    <source>
        <dbReference type="ARBA" id="ARBA00023122"/>
    </source>
</evidence>
<dbReference type="PANTHER" id="PTHR43170">
    <property type="entry name" value="GMP REDUCTASE"/>
    <property type="match status" value="1"/>
</dbReference>
<evidence type="ECO:0000256" key="1">
    <source>
        <dbReference type="ARBA" id="ARBA00012678"/>
    </source>
</evidence>
<dbReference type="Gene3D" id="3.20.20.70">
    <property type="entry name" value="Aldolase class I"/>
    <property type="match status" value="1"/>
</dbReference>
<feature type="domain" description="CBS" evidence="11">
    <location>
        <begin position="154"/>
        <end position="213"/>
    </location>
</feature>
<keyword evidence="8" id="KW-0520">NAD</keyword>
<evidence type="ECO:0000256" key="6">
    <source>
        <dbReference type="ARBA" id="ARBA00023002"/>
    </source>
</evidence>
<feature type="binding site" description="in other chain" evidence="9">
    <location>
        <position position="301"/>
    </location>
    <ligand>
        <name>K(+)</name>
        <dbReference type="ChEBI" id="CHEBI:29103"/>
        <note>ligand shared between two tetrameric partners</note>
    </ligand>
</feature>
<dbReference type="CDD" id="cd00381">
    <property type="entry name" value="IMPDH"/>
    <property type="match status" value="1"/>
</dbReference>
<dbReference type="SMART" id="SM00116">
    <property type="entry name" value="CBS"/>
    <property type="match status" value="2"/>
</dbReference>
<keyword evidence="5" id="KW-0521">NADP</keyword>
<dbReference type="NCBIfam" id="TIGR01303">
    <property type="entry name" value="IMP_DH_rel_1"/>
    <property type="match status" value="1"/>
</dbReference>
<dbReference type="InterPro" id="IPR001093">
    <property type="entry name" value="IMP_DH_GMPRt"/>
</dbReference>
<dbReference type="GO" id="GO:0003920">
    <property type="term" value="F:GMP reductase activity"/>
    <property type="evidence" value="ECO:0007669"/>
    <property type="project" value="UniProtKB-EC"/>
</dbReference>
<keyword evidence="9" id="KW-0630">Potassium</keyword>
<keyword evidence="7 10" id="KW-0129">CBS domain</keyword>
<dbReference type="CDD" id="cd02205">
    <property type="entry name" value="CBS_pair_SF"/>
    <property type="match status" value="1"/>
</dbReference>
<keyword evidence="3" id="KW-0660">Purine salvage</keyword>
<evidence type="ECO:0000256" key="4">
    <source>
        <dbReference type="ARBA" id="ARBA00022737"/>
    </source>
</evidence>
<evidence type="ECO:0000256" key="8">
    <source>
        <dbReference type="PIRSR" id="PIRSR000130-3"/>
    </source>
</evidence>
<evidence type="ECO:0000256" key="3">
    <source>
        <dbReference type="ARBA" id="ARBA00022726"/>
    </source>
</evidence>
<dbReference type="InterPro" id="IPR000644">
    <property type="entry name" value="CBS_dom"/>
</dbReference>
<dbReference type="EMBL" id="MGEQ01000002">
    <property type="protein sequence ID" value="OGL88053.1"/>
    <property type="molecule type" value="Genomic_DNA"/>
</dbReference>
<keyword evidence="6" id="KW-0560">Oxidoreductase</keyword>
<dbReference type="SUPFAM" id="SSF54631">
    <property type="entry name" value="CBS-domain pair"/>
    <property type="match status" value="1"/>
</dbReference>